<protein>
    <submittedName>
        <fullName evidence="9">Integral membrane protein</fullName>
    </submittedName>
</protein>
<dbReference type="EMBL" id="JAVDYC010000001">
    <property type="protein sequence ID" value="MDR7326252.1"/>
    <property type="molecule type" value="Genomic_DNA"/>
</dbReference>
<evidence type="ECO:0000259" key="8">
    <source>
        <dbReference type="Pfam" id="PF12823"/>
    </source>
</evidence>
<proteinExistence type="predicted"/>
<dbReference type="AlphaFoldDB" id="A0AAE3ZWJ8"/>
<dbReference type="Pfam" id="PF12823">
    <property type="entry name" value="DUF3817"/>
    <property type="match status" value="1"/>
</dbReference>
<evidence type="ECO:0000256" key="7">
    <source>
        <dbReference type="SAM" id="Phobius"/>
    </source>
</evidence>
<keyword evidence="2" id="KW-1003">Cell membrane</keyword>
<reference evidence="9 10" key="1">
    <citation type="submission" date="2023-07" db="EMBL/GenBank/DDBJ databases">
        <title>Sequencing the genomes of 1000 actinobacteria strains.</title>
        <authorList>
            <person name="Klenk H.-P."/>
        </authorList>
    </citation>
    <scope>NUCLEOTIDE SEQUENCE [LARGE SCALE GENOMIC DNA]</scope>
    <source>
        <strain evidence="9 10">DSM 44711</strain>
    </source>
</reference>
<dbReference type="PANTHER" id="PTHR40077">
    <property type="entry name" value="MEMBRANE PROTEIN-RELATED"/>
    <property type="match status" value="1"/>
</dbReference>
<evidence type="ECO:0000256" key="5">
    <source>
        <dbReference type="ARBA" id="ARBA00023136"/>
    </source>
</evidence>
<evidence type="ECO:0000256" key="1">
    <source>
        <dbReference type="ARBA" id="ARBA00004651"/>
    </source>
</evidence>
<keyword evidence="10" id="KW-1185">Reference proteome</keyword>
<keyword evidence="4 7" id="KW-1133">Transmembrane helix</keyword>
<dbReference type="Proteomes" id="UP001183629">
    <property type="component" value="Unassembled WGS sequence"/>
</dbReference>
<dbReference type="NCBIfam" id="TIGR03954">
    <property type="entry name" value="integ_memb_HG"/>
    <property type="match status" value="1"/>
</dbReference>
<dbReference type="GO" id="GO:0005886">
    <property type="term" value="C:plasma membrane"/>
    <property type="evidence" value="ECO:0007669"/>
    <property type="project" value="UniProtKB-SubCell"/>
</dbReference>
<evidence type="ECO:0000313" key="9">
    <source>
        <dbReference type="EMBL" id="MDR7326252.1"/>
    </source>
</evidence>
<gene>
    <name evidence="9" type="ORF">J2S44_006502</name>
</gene>
<evidence type="ECO:0000256" key="2">
    <source>
        <dbReference type="ARBA" id="ARBA00022475"/>
    </source>
</evidence>
<dbReference type="PANTHER" id="PTHR40077:SF1">
    <property type="entry name" value="MEMBRANE PROTEIN"/>
    <property type="match status" value="1"/>
</dbReference>
<organism evidence="9 10">
    <name type="scientific">Catenuloplanes niger</name>
    <dbReference type="NCBI Taxonomy" id="587534"/>
    <lineage>
        <taxon>Bacteria</taxon>
        <taxon>Bacillati</taxon>
        <taxon>Actinomycetota</taxon>
        <taxon>Actinomycetes</taxon>
        <taxon>Micromonosporales</taxon>
        <taxon>Micromonosporaceae</taxon>
        <taxon>Catenuloplanes</taxon>
    </lineage>
</organism>
<comment type="caution">
    <text evidence="9">The sequence shown here is derived from an EMBL/GenBank/DDBJ whole genome shotgun (WGS) entry which is preliminary data.</text>
</comment>
<dbReference type="InterPro" id="IPR023845">
    <property type="entry name" value="DUF3817_TM"/>
</dbReference>
<comment type="subcellular location">
    <subcellularLocation>
        <location evidence="1">Cell membrane</location>
        <topology evidence="1">Multi-pass membrane protein</topology>
    </subcellularLocation>
</comment>
<feature type="domain" description="DUF3817" evidence="8">
    <location>
        <begin position="7"/>
        <end position="94"/>
    </location>
</feature>
<feature type="transmembrane region" description="Helical" evidence="7">
    <location>
        <begin position="6"/>
        <end position="30"/>
    </location>
</feature>
<evidence type="ECO:0000256" key="3">
    <source>
        <dbReference type="ARBA" id="ARBA00022692"/>
    </source>
</evidence>
<sequence>MRRAALSLFSIVAIAEACSWTGLLIGMFFKYVVVGNEIGVKIFGPIHGALFTAYVVLTLAVAWLNRWRWTTALVALACSIPPLATLAFERWARRRGLLQNHPQRHGEPDDDEAGGGLEQHARAEV</sequence>
<feature type="transmembrane region" description="Helical" evidence="7">
    <location>
        <begin position="42"/>
        <end position="63"/>
    </location>
</feature>
<dbReference type="RefSeq" id="WP_310421634.1">
    <property type="nucleotide sequence ID" value="NZ_JAVDYC010000001.1"/>
</dbReference>
<evidence type="ECO:0000256" key="6">
    <source>
        <dbReference type="SAM" id="MobiDB-lite"/>
    </source>
</evidence>
<keyword evidence="5 7" id="KW-0472">Membrane</keyword>
<keyword evidence="3 7" id="KW-0812">Transmembrane</keyword>
<feature type="region of interest" description="Disordered" evidence="6">
    <location>
        <begin position="99"/>
        <end position="125"/>
    </location>
</feature>
<evidence type="ECO:0000313" key="10">
    <source>
        <dbReference type="Proteomes" id="UP001183629"/>
    </source>
</evidence>
<accession>A0AAE3ZWJ8</accession>
<evidence type="ECO:0000256" key="4">
    <source>
        <dbReference type="ARBA" id="ARBA00022989"/>
    </source>
</evidence>
<name>A0AAE3ZWJ8_9ACTN</name>